<keyword evidence="3" id="KW-0808">Transferase</keyword>
<dbReference type="GO" id="GO:0005524">
    <property type="term" value="F:ATP binding"/>
    <property type="evidence" value="ECO:0007669"/>
    <property type="project" value="UniProtKB-KW"/>
</dbReference>
<evidence type="ECO:0000256" key="5">
    <source>
        <dbReference type="ARBA" id="ARBA00022741"/>
    </source>
</evidence>
<evidence type="ECO:0000256" key="8">
    <source>
        <dbReference type="ARBA" id="ARBA00022840"/>
    </source>
</evidence>
<evidence type="ECO:0000256" key="1">
    <source>
        <dbReference type="ARBA" id="ARBA00001946"/>
    </source>
</evidence>
<evidence type="ECO:0000313" key="13">
    <source>
        <dbReference type="EMBL" id="MBC1937377.1"/>
    </source>
</evidence>
<comment type="similarity">
    <text evidence="2">Belongs to the ROK (NagC/XylR) family.</text>
</comment>
<evidence type="ECO:0000256" key="2">
    <source>
        <dbReference type="ARBA" id="ARBA00006479"/>
    </source>
</evidence>
<dbReference type="InterPro" id="IPR000600">
    <property type="entry name" value="ROK"/>
</dbReference>
<dbReference type="GO" id="GO:0008865">
    <property type="term" value="F:fructokinase activity"/>
    <property type="evidence" value="ECO:0007669"/>
    <property type="project" value="UniProtKB-EC"/>
</dbReference>
<dbReference type="CDD" id="cd24067">
    <property type="entry name" value="ASKHA_NBD_ROK_BsFRK-like"/>
    <property type="match status" value="1"/>
</dbReference>
<dbReference type="Gene3D" id="3.30.420.40">
    <property type="match status" value="2"/>
</dbReference>
<evidence type="ECO:0000256" key="10">
    <source>
        <dbReference type="ARBA" id="ARBA00023277"/>
    </source>
</evidence>
<proteinExistence type="inferred from homology"/>
<evidence type="ECO:0000256" key="11">
    <source>
        <dbReference type="ARBA" id="ARBA00038887"/>
    </source>
</evidence>
<evidence type="ECO:0000256" key="12">
    <source>
        <dbReference type="ARBA" id="ARBA00048451"/>
    </source>
</evidence>
<dbReference type="EMBL" id="JAARWN010000016">
    <property type="protein sequence ID" value="MBC1937377.1"/>
    <property type="molecule type" value="Genomic_DNA"/>
</dbReference>
<dbReference type="PROSITE" id="PS01125">
    <property type="entry name" value="ROK"/>
    <property type="match status" value="1"/>
</dbReference>
<gene>
    <name evidence="13" type="ORF">HCA69_13425</name>
</gene>
<evidence type="ECO:0000256" key="7">
    <source>
        <dbReference type="ARBA" id="ARBA00022833"/>
    </source>
</evidence>
<organism evidence="13 14">
    <name type="scientific">Listeria grandensis</name>
    <dbReference type="NCBI Taxonomy" id="1494963"/>
    <lineage>
        <taxon>Bacteria</taxon>
        <taxon>Bacillati</taxon>
        <taxon>Bacillota</taxon>
        <taxon>Bacilli</taxon>
        <taxon>Bacillales</taxon>
        <taxon>Listeriaceae</taxon>
        <taxon>Listeria</taxon>
    </lineage>
</organism>
<sequence>MVFGAIEAGGTKFVVAVGDASGKILKRETYPTTEPAETMKYVEHFFKQYEGELEAIGVGSFGPIDVRKSTPTYGYITSTPKLAWRNYDIVGALKKSFSVPVGFTTDVNAAALGEVTLGAAEGLSSCMYITIGTGIGAGAVVNGKMLEGYSHPEMGHIMVRRHKHDRYQGNCPYHSDCLEGLAAGGAIEKRWGKKGVELAENEEVWNLEAHYIAQALMNYSLILSPERIVIGGGVMKQRQVFPLVRQKLKALIAGYIQLPDLESYIVPPKLEDDAGITGCILLAAQTKDENKRSDTTTI</sequence>
<keyword evidence="9" id="KW-0460">Magnesium</keyword>
<evidence type="ECO:0000256" key="9">
    <source>
        <dbReference type="ARBA" id="ARBA00022842"/>
    </source>
</evidence>
<reference evidence="13 14" key="1">
    <citation type="submission" date="2020-03" db="EMBL/GenBank/DDBJ databases">
        <title>Soil Listeria distribution.</title>
        <authorList>
            <person name="Liao J."/>
            <person name="Wiedmann M."/>
        </authorList>
    </citation>
    <scope>NUCLEOTIDE SEQUENCE [LARGE SCALE GENOMIC DNA]</scope>
    <source>
        <strain evidence="13 14">FSL L7-0741</strain>
    </source>
</reference>
<dbReference type="Pfam" id="PF00480">
    <property type="entry name" value="ROK"/>
    <property type="match status" value="1"/>
</dbReference>
<dbReference type="GO" id="GO:0046872">
    <property type="term" value="F:metal ion binding"/>
    <property type="evidence" value="ECO:0007669"/>
    <property type="project" value="UniProtKB-KW"/>
</dbReference>
<dbReference type="FunFam" id="3.30.420.40:FF:000153">
    <property type="entry name" value="Putative fructokinase"/>
    <property type="match status" value="1"/>
</dbReference>
<comment type="catalytic activity">
    <reaction evidence="12">
        <text>D-fructose + ATP = D-fructose 6-phosphate + ADP + H(+)</text>
        <dbReference type="Rhea" id="RHEA:16125"/>
        <dbReference type="ChEBI" id="CHEBI:15378"/>
        <dbReference type="ChEBI" id="CHEBI:30616"/>
        <dbReference type="ChEBI" id="CHEBI:37721"/>
        <dbReference type="ChEBI" id="CHEBI:61527"/>
        <dbReference type="ChEBI" id="CHEBI:456216"/>
        <dbReference type="EC" id="2.7.1.4"/>
    </reaction>
</comment>
<evidence type="ECO:0000256" key="6">
    <source>
        <dbReference type="ARBA" id="ARBA00022777"/>
    </source>
</evidence>
<keyword evidence="4" id="KW-0479">Metal-binding</keyword>
<protein>
    <recommendedName>
        <fullName evidence="11">fructokinase</fullName>
        <ecNumber evidence="11">2.7.1.4</ecNumber>
    </recommendedName>
</protein>
<name>A0A7X0Y5H6_9LIST</name>
<dbReference type="AlphaFoldDB" id="A0A7X0Y5H6"/>
<dbReference type="SUPFAM" id="SSF53067">
    <property type="entry name" value="Actin-like ATPase domain"/>
    <property type="match status" value="1"/>
</dbReference>
<comment type="cofactor">
    <cofactor evidence="1">
        <name>Mg(2+)</name>
        <dbReference type="ChEBI" id="CHEBI:18420"/>
    </cofactor>
</comment>
<dbReference type="RefSeq" id="WP_185527090.1">
    <property type="nucleotide sequence ID" value="NZ_JAARWN010000016.1"/>
</dbReference>
<keyword evidence="6" id="KW-0418">Kinase</keyword>
<dbReference type="EC" id="2.7.1.4" evidence="11"/>
<keyword evidence="5" id="KW-0547">Nucleotide-binding</keyword>
<keyword evidence="10" id="KW-0119">Carbohydrate metabolism</keyword>
<dbReference type="InterPro" id="IPR049874">
    <property type="entry name" value="ROK_cs"/>
</dbReference>
<dbReference type="FunFam" id="3.30.420.40:FF:000136">
    <property type="entry name" value="Putative fructokinase"/>
    <property type="match status" value="1"/>
</dbReference>
<keyword evidence="7" id="KW-0862">Zinc</keyword>
<dbReference type="PANTHER" id="PTHR42742">
    <property type="entry name" value="TRANSCRIPTIONAL REPRESSOR MPRA"/>
    <property type="match status" value="1"/>
</dbReference>
<dbReference type="PANTHER" id="PTHR42742:SF3">
    <property type="entry name" value="FRUCTOKINASE"/>
    <property type="match status" value="1"/>
</dbReference>
<accession>A0A7X0Y5H6</accession>
<keyword evidence="8" id="KW-0067">ATP-binding</keyword>
<dbReference type="InterPro" id="IPR043129">
    <property type="entry name" value="ATPase_NBD"/>
</dbReference>
<dbReference type="Proteomes" id="UP000535908">
    <property type="component" value="Unassembled WGS sequence"/>
</dbReference>
<comment type="caution">
    <text evidence="13">The sequence shown here is derived from an EMBL/GenBank/DDBJ whole genome shotgun (WGS) entry which is preliminary data.</text>
</comment>
<dbReference type="InterPro" id="IPR051804">
    <property type="entry name" value="Carb_Metab_Reg_Kinase/Isom"/>
</dbReference>
<evidence type="ECO:0000256" key="4">
    <source>
        <dbReference type="ARBA" id="ARBA00022723"/>
    </source>
</evidence>
<evidence type="ECO:0000313" key="14">
    <source>
        <dbReference type="Proteomes" id="UP000535908"/>
    </source>
</evidence>
<evidence type="ECO:0000256" key="3">
    <source>
        <dbReference type="ARBA" id="ARBA00022679"/>
    </source>
</evidence>